<evidence type="ECO:0000313" key="2">
    <source>
        <dbReference type="Proteomes" id="UP001280121"/>
    </source>
</evidence>
<comment type="caution">
    <text evidence="1">The sequence shown here is derived from an EMBL/GenBank/DDBJ whole genome shotgun (WGS) entry which is preliminary data.</text>
</comment>
<dbReference type="EMBL" id="JANJYI010000002">
    <property type="protein sequence ID" value="KAK2661380.1"/>
    <property type="molecule type" value="Genomic_DNA"/>
</dbReference>
<accession>A0AAD9XKY5</accession>
<dbReference type="AlphaFoldDB" id="A0AAD9XKY5"/>
<organism evidence="1 2">
    <name type="scientific">Dipteronia dyeriana</name>
    <dbReference type="NCBI Taxonomy" id="168575"/>
    <lineage>
        <taxon>Eukaryota</taxon>
        <taxon>Viridiplantae</taxon>
        <taxon>Streptophyta</taxon>
        <taxon>Embryophyta</taxon>
        <taxon>Tracheophyta</taxon>
        <taxon>Spermatophyta</taxon>
        <taxon>Magnoliopsida</taxon>
        <taxon>eudicotyledons</taxon>
        <taxon>Gunneridae</taxon>
        <taxon>Pentapetalae</taxon>
        <taxon>rosids</taxon>
        <taxon>malvids</taxon>
        <taxon>Sapindales</taxon>
        <taxon>Sapindaceae</taxon>
        <taxon>Hippocastanoideae</taxon>
        <taxon>Acereae</taxon>
        <taxon>Dipteronia</taxon>
    </lineage>
</organism>
<gene>
    <name evidence="1" type="ORF">Ddye_007913</name>
</gene>
<evidence type="ECO:0000313" key="1">
    <source>
        <dbReference type="EMBL" id="KAK2661380.1"/>
    </source>
</evidence>
<keyword evidence="2" id="KW-1185">Reference proteome</keyword>
<evidence type="ECO:0008006" key="3">
    <source>
        <dbReference type="Google" id="ProtNLM"/>
    </source>
</evidence>
<name>A0AAD9XKY5_9ROSI</name>
<dbReference type="Proteomes" id="UP001280121">
    <property type="component" value="Unassembled WGS sequence"/>
</dbReference>
<proteinExistence type="predicted"/>
<protein>
    <recommendedName>
        <fullName evidence="3">BED-type domain-containing protein</fullName>
    </recommendedName>
</protein>
<reference evidence="1" key="1">
    <citation type="journal article" date="2023" name="Plant J.">
        <title>Genome sequences and population genomics provide insights into the demographic history, inbreeding, and mutation load of two 'living fossil' tree species of Dipteronia.</title>
        <authorList>
            <person name="Feng Y."/>
            <person name="Comes H.P."/>
            <person name="Chen J."/>
            <person name="Zhu S."/>
            <person name="Lu R."/>
            <person name="Zhang X."/>
            <person name="Li P."/>
            <person name="Qiu J."/>
            <person name="Olsen K.M."/>
            <person name="Qiu Y."/>
        </authorList>
    </citation>
    <scope>NUCLEOTIDE SEQUENCE</scope>
    <source>
        <strain evidence="1">KIB01</strain>
    </source>
</reference>
<sequence>MQCTLCKKVFSGRVYRLKEHVANIVGNVVPCQKASKDNQFRCRQAIMDAKNREKNKQKEVEEVKAAMSIGGEEDLEEMEGLPRKTSKLCGPMDEFANPIMIPYYLERL</sequence>